<dbReference type="RefSeq" id="WP_106259644.1">
    <property type="nucleotide sequence ID" value="NZ_CAWNSW010000111.1"/>
</dbReference>
<name>A0A2T1DWI9_9CYAN</name>
<dbReference type="Gene3D" id="3.40.50.620">
    <property type="entry name" value="HUPs"/>
    <property type="match status" value="1"/>
</dbReference>
<evidence type="ECO:0000256" key="8">
    <source>
        <dbReference type="ARBA" id="ARBA00022777"/>
    </source>
</evidence>
<evidence type="ECO:0000313" key="17">
    <source>
        <dbReference type="Proteomes" id="UP000239576"/>
    </source>
</evidence>
<dbReference type="InterPro" id="IPR023465">
    <property type="entry name" value="Riboflavin_kinase_dom_sf"/>
</dbReference>
<dbReference type="GO" id="GO:0006747">
    <property type="term" value="P:FAD biosynthetic process"/>
    <property type="evidence" value="ECO:0007669"/>
    <property type="project" value="UniProtKB-UniRule"/>
</dbReference>
<dbReference type="GO" id="GO:0009231">
    <property type="term" value="P:riboflavin biosynthetic process"/>
    <property type="evidence" value="ECO:0007669"/>
    <property type="project" value="InterPro"/>
</dbReference>
<dbReference type="EC" id="2.7.7.2" evidence="14"/>
<sequence length="316" mass="34648">MWVTSSPTTVLTPTAVALGNFDGVHQGHRQVIAPVLLDLEPADRVDRVHATVLTFHPHPQEFFTGQTRLLLTPLIEKAAQLSAIGVEQLVLLPFDQSLASLNPEQFVEQVLLKQLKATNVSIGSDFCFGRQRSGTAEMLQVIAAKHGITVTIAPLKNLGDDRISSSAIRQALQQGDMQRANQLLGRPYRLIGKVVRGQQLGRTIGFPTANLQLPPDKFLPCSGTYAVRVHCCDRDSVVDLSVVPTLPGVMNIGYRPTVNGTTQTIEVHLLDWSGDLYDQTLIVSIEAFLRSEQKFPSLDALKAQIQQDCNAARLLF</sequence>
<dbReference type="InterPro" id="IPR002606">
    <property type="entry name" value="Riboflavin_kinase_bac"/>
</dbReference>
<comment type="catalytic activity">
    <reaction evidence="13 14">
        <text>FMN + ATP + H(+) = FAD + diphosphate</text>
        <dbReference type="Rhea" id="RHEA:17237"/>
        <dbReference type="ChEBI" id="CHEBI:15378"/>
        <dbReference type="ChEBI" id="CHEBI:30616"/>
        <dbReference type="ChEBI" id="CHEBI:33019"/>
        <dbReference type="ChEBI" id="CHEBI:57692"/>
        <dbReference type="ChEBI" id="CHEBI:58210"/>
        <dbReference type="EC" id="2.7.7.2"/>
    </reaction>
</comment>
<evidence type="ECO:0000256" key="9">
    <source>
        <dbReference type="ARBA" id="ARBA00022827"/>
    </source>
</evidence>
<evidence type="ECO:0000256" key="11">
    <source>
        <dbReference type="ARBA" id="ARBA00023268"/>
    </source>
</evidence>
<dbReference type="InterPro" id="IPR014729">
    <property type="entry name" value="Rossmann-like_a/b/a_fold"/>
</dbReference>
<dbReference type="GO" id="GO:0009398">
    <property type="term" value="P:FMN biosynthetic process"/>
    <property type="evidence" value="ECO:0007669"/>
    <property type="project" value="UniProtKB-UniRule"/>
</dbReference>
<dbReference type="InterPro" id="IPR015864">
    <property type="entry name" value="FAD_synthase"/>
</dbReference>
<dbReference type="OrthoDB" id="9803667at2"/>
<comment type="pathway">
    <text evidence="1 14">Cofactor biosynthesis; FAD biosynthesis; FAD from FMN: step 1/1.</text>
</comment>
<proteinExistence type="inferred from homology"/>
<dbReference type="Pfam" id="PF06574">
    <property type="entry name" value="FAD_syn"/>
    <property type="match status" value="1"/>
</dbReference>
<evidence type="ECO:0000256" key="2">
    <source>
        <dbReference type="ARBA" id="ARBA00005201"/>
    </source>
</evidence>
<evidence type="ECO:0000259" key="15">
    <source>
        <dbReference type="SMART" id="SM00904"/>
    </source>
</evidence>
<dbReference type="PANTHER" id="PTHR22749">
    <property type="entry name" value="RIBOFLAVIN KINASE/FMN ADENYLYLTRANSFERASE"/>
    <property type="match status" value="1"/>
</dbReference>
<keyword evidence="10 14" id="KW-0067">ATP-binding</keyword>
<evidence type="ECO:0000256" key="12">
    <source>
        <dbReference type="ARBA" id="ARBA00047880"/>
    </source>
</evidence>
<reference evidence="17" key="1">
    <citation type="submission" date="2018-02" db="EMBL/GenBank/DDBJ databases">
        <authorList>
            <person name="Moore K."/>
            <person name="Momper L."/>
        </authorList>
    </citation>
    <scope>NUCLEOTIDE SEQUENCE [LARGE SCALE GENOMIC DNA]</scope>
    <source>
        <strain evidence="17">ULC18</strain>
    </source>
</reference>
<comment type="caution">
    <text evidence="16">The sequence shown here is derived from an EMBL/GenBank/DDBJ whole genome shotgun (WGS) entry which is preliminary data.</text>
</comment>
<evidence type="ECO:0000256" key="13">
    <source>
        <dbReference type="ARBA" id="ARBA00049494"/>
    </source>
</evidence>
<dbReference type="Proteomes" id="UP000239576">
    <property type="component" value="Unassembled WGS sequence"/>
</dbReference>
<keyword evidence="7 14" id="KW-0547">Nucleotide-binding</keyword>
<evidence type="ECO:0000256" key="3">
    <source>
        <dbReference type="ARBA" id="ARBA00022630"/>
    </source>
</evidence>
<dbReference type="SMART" id="SM00904">
    <property type="entry name" value="Flavokinase"/>
    <property type="match status" value="1"/>
</dbReference>
<dbReference type="GO" id="GO:0008531">
    <property type="term" value="F:riboflavin kinase activity"/>
    <property type="evidence" value="ECO:0007669"/>
    <property type="project" value="UniProtKB-UniRule"/>
</dbReference>
<evidence type="ECO:0000256" key="7">
    <source>
        <dbReference type="ARBA" id="ARBA00022741"/>
    </source>
</evidence>
<evidence type="ECO:0000256" key="1">
    <source>
        <dbReference type="ARBA" id="ARBA00004726"/>
    </source>
</evidence>
<organism evidence="16 17">
    <name type="scientific">Stenomitos frigidus ULC18</name>
    <dbReference type="NCBI Taxonomy" id="2107698"/>
    <lineage>
        <taxon>Bacteria</taxon>
        <taxon>Bacillati</taxon>
        <taxon>Cyanobacteriota</taxon>
        <taxon>Cyanophyceae</taxon>
        <taxon>Leptolyngbyales</taxon>
        <taxon>Leptolyngbyaceae</taxon>
        <taxon>Stenomitos</taxon>
    </lineage>
</organism>
<evidence type="ECO:0000256" key="14">
    <source>
        <dbReference type="PIRNR" id="PIRNR004491"/>
    </source>
</evidence>
<dbReference type="NCBIfam" id="NF004160">
    <property type="entry name" value="PRK05627.1-3"/>
    <property type="match status" value="1"/>
</dbReference>
<keyword evidence="17" id="KW-1185">Reference proteome</keyword>
<dbReference type="Pfam" id="PF01687">
    <property type="entry name" value="Flavokinase"/>
    <property type="match status" value="1"/>
</dbReference>
<dbReference type="UniPathway" id="UPA00276">
    <property type="reaction ID" value="UER00406"/>
</dbReference>
<dbReference type="CDD" id="cd02064">
    <property type="entry name" value="FAD_synthetase_N"/>
    <property type="match status" value="1"/>
</dbReference>
<evidence type="ECO:0000313" key="16">
    <source>
        <dbReference type="EMBL" id="PSB24832.1"/>
    </source>
</evidence>
<dbReference type="InterPro" id="IPR015865">
    <property type="entry name" value="Riboflavin_kinase_bac/euk"/>
</dbReference>
<evidence type="ECO:0000256" key="6">
    <source>
        <dbReference type="ARBA" id="ARBA00022695"/>
    </source>
</evidence>
<feature type="domain" description="Riboflavin kinase" evidence="15">
    <location>
        <begin position="183"/>
        <end position="315"/>
    </location>
</feature>
<keyword evidence="11" id="KW-0511">Multifunctional enzyme</keyword>
<dbReference type="UniPathway" id="UPA00277">
    <property type="reaction ID" value="UER00407"/>
</dbReference>
<keyword evidence="4 14" id="KW-0288">FMN</keyword>
<keyword evidence="8 14" id="KW-0418">Kinase</keyword>
<dbReference type="AlphaFoldDB" id="A0A2T1DWI9"/>
<dbReference type="PIRSF" id="PIRSF004491">
    <property type="entry name" value="FAD_Synth"/>
    <property type="match status" value="1"/>
</dbReference>
<evidence type="ECO:0000256" key="10">
    <source>
        <dbReference type="ARBA" id="ARBA00022840"/>
    </source>
</evidence>
<dbReference type="NCBIfam" id="TIGR00083">
    <property type="entry name" value="ribF"/>
    <property type="match status" value="1"/>
</dbReference>
<reference evidence="16 17" key="2">
    <citation type="submission" date="2018-03" db="EMBL/GenBank/DDBJ databases">
        <title>The ancient ancestry and fast evolution of plastids.</title>
        <authorList>
            <person name="Moore K.R."/>
            <person name="Magnabosco C."/>
            <person name="Momper L."/>
            <person name="Gold D.A."/>
            <person name="Bosak T."/>
            <person name="Fournier G.P."/>
        </authorList>
    </citation>
    <scope>NUCLEOTIDE SEQUENCE [LARGE SCALE GENOMIC DNA]</scope>
    <source>
        <strain evidence="16 17">ULC18</strain>
    </source>
</reference>
<dbReference type="GO" id="GO:0005524">
    <property type="term" value="F:ATP binding"/>
    <property type="evidence" value="ECO:0007669"/>
    <property type="project" value="UniProtKB-UniRule"/>
</dbReference>
<dbReference type="EC" id="2.7.1.26" evidence="14"/>
<dbReference type="EMBL" id="PVWK01000140">
    <property type="protein sequence ID" value="PSB24832.1"/>
    <property type="molecule type" value="Genomic_DNA"/>
</dbReference>
<keyword evidence="3 14" id="KW-0285">Flavoprotein</keyword>
<keyword evidence="9 14" id="KW-0274">FAD</keyword>
<protein>
    <recommendedName>
        <fullName evidence="14">Riboflavin biosynthesis protein</fullName>
    </recommendedName>
    <domain>
        <recommendedName>
            <fullName evidence="14">Riboflavin kinase</fullName>
            <ecNumber evidence="14">2.7.1.26</ecNumber>
        </recommendedName>
        <alternativeName>
            <fullName evidence="14">Flavokinase</fullName>
        </alternativeName>
    </domain>
    <domain>
        <recommendedName>
            <fullName evidence="14">FMN adenylyltransferase</fullName>
            <ecNumber evidence="14">2.7.7.2</ecNumber>
        </recommendedName>
        <alternativeName>
            <fullName evidence="14">FAD pyrophosphorylase</fullName>
        </alternativeName>
        <alternativeName>
            <fullName evidence="14">FAD synthase</fullName>
        </alternativeName>
    </domain>
</protein>
<dbReference type="Gene3D" id="2.40.30.30">
    <property type="entry name" value="Riboflavin kinase-like"/>
    <property type="match status" value="1"/>
</dbReference>
<accession>A0A2T1DWI9</accession>
<evidence type="ECO:0000256" key="5">
    <source>
        <dbReference type="ARBA" id="ARBA00022679"/>
    </source>
</evidence>
<dbReference type="InterPro" id="IPR023468">
    <property type="entry name" value="Riboflavin_kinase"/>
</dbReference>
<comment type="similarity">
    <text evidence="14">Belongs to the ribF family.</text>
</comment>
<dbReference type="SUPFAM" id="SSF82114">
    <property type="entry name" value="Riboflavin kinase-like"/>
    <property type="match status" value="1"/>
</dbReference>
<comment type="pathway">
    <text evidence="2 14">Cofactor biosynthesis; FMN biosynthesis; FMN from riboflavin (ATP route): step 1/1.</text>
</comment>
<dbReference type="SUPFAM" id="SSF52374">
    <property type="entry name" value="Nucleotidylyl transferase"/>
    <property type="match status" value="1"/>
</dbReference>
<dbReference type="FunFam" id="3.40.50.620:FF:000021">
    <property type="entry name" value="Riboflavin biosynthesis protein"/>
    <property type="match status" value="1"/>
</dbReference>
<keyword evidence="6 14" id="KW-0548">Nucleotidyltransferase</keyword>
<keyword evidence="5 14" id="KW-0808">Transferase</keyword>
<dbReference type="PANTHER" id="PTHR22749:SF6">
    <property type="entry name" value="RIBOFLAVIN KINASE"/>
    <property type="match status" value="1"/>
</dbReference>
<dbReference type="GO" id="GO:0003919">
    <property type="term" value="F:FMN adenylyltransferase activity"/>
    <property type="evidence" value="ECO:0007669"/>
    <property type="project" value="UniProtKB-UniRule"/>
</dbReference>
<comment type="catalytic activity">
    <reaction evidence="12 14">
        <text>riboflavin + ATP = FMN + ADP + H(+)</text>
        <dbReference type="Rhea" id="RHEA:14357"/>
        <dbReference type="ChEBI" id="CHEBI:15378"/>
        <dbReference type="ChEBI" id="CHEBI:30616"/>
        <dbReference type="ChEBI" id="CHEBI:57986"/>
        <dbReference type="ChEBI" id="CHEBI:58210"/>
        <dbReference type="ChEBI" id="CHEBI:456216"/>
        <dbReference type="EC" id="2.7.1.26"/>
    </reaction>
</comment>
<gene>
    <name evidence="16" type="ORF">C7B82_25890</name>
</gene>
<evidence type="ECO:0000256" key="4">
    <source>
        <dbReference type="ARBA" id="ARBA00022643"/>
    </source>
</evidence>